<gene>
    <name evidence="8" type="ORF">PTTW11_02040</name>
</gene>
<keyword evidence="3 8" id="KW-0418">Kinase</keyword>
<evidence type="ECO:0000256" key="1">
    <source>
        <dbReference type="ARBA" id="ARBA00022679"/>
    </source>
</evidence>
<evidence type="ECO:0000256" key="6">
    <source>
        <dbReference type="SAM" id="MobiDB-lite"/>
    </source>
</evidence>
<dbReference type="SMART" id="SM00220">
    <property type="entry name" value="S_TKc"/>
    <property type="match status" value="1"/>
</dbReference>
<name>A0A6S6VD97_9PLEO</name>
<evidence type="ECO:0000256" key="2">
    <source>
        <dbReference type="ARBA" id="ARBA00022741"/>
    </source>
</evidence>
<protein>
    <submittedName>
        <fullName evidence="8">Eukaryotic translation initiation factor 2-alpha kinase 2</fullName>
    </submittedName>
</protein>
<dbReference type="Pfam" id="PF00069">
    <property type="entry name" value="Pkinase"/>
    <property type="match status" value="2"/>
</dbReference>
<dbReference type="EMBL" id="HG992978">
    <property type="protein sequence ID" value="CAE7010605.1"/>
    <property type="molecule type" value="Genomic_DNA"/>
</dbReference>
<evidence type="ECO:0000256" key="3">
    <source>
        <dbReference type="ARBA" id="ARBA00022777"/>
    </source>
</evidence>
<dbReference type="InterPro" id="IPR050339">
    <property type="entry name" value="CC_SR_Kinase"/>
</dbReference>
<evidence type="ECO:0000256" key="4">
    <source>
        <dbReference type="ARBA" id="ARBA00022840"/>
    </source>
</evidence>
<keyword evidence="2" id="KW-0547">Nucleotide-binding</keyword>
<keyword evidence="4" id="KW-0067">ATP-binding</keyword>
<dbReference type="Gene3D" id="3.30.200.20">
    <property type="entry name" value="Phosphorylase Kinase, domain 1"/>
    <property type="match status" value="1"/>
</dbReference>
<keyword evidence="8" id="KW-0396">Initiation factor</keyword>
<dbReference type="PROSITE" id="PS50011">
    <property type="entry name" value="PROTEIN_KINASE_DOM"/>
    <property type="match status" value="1"/>
</dbReference>
<dbReference type="InterPro" id="IPR008271">
    <property type="entry name" value="Ser/Thr_kinase_AS"/>
</dbReference>
<organism evidence="8 9">
    <name type="scientific">Pyrenophora teres f. teres</name>
    <dbReference type="NCBI Taxonomy" id="97479"/>
    <lineage>
        <taxon>Eukaryota</taxon>
        <taxon>Fungi</taxon>
        <taxon>Dikarya</taxon>
        <taxon>Ascomycota</taxon>
        <taxon>Pezizomycotina</taxon>
        <taxon>Dothideomycetes</taxon>
        <taxon>Pleosporomycetidae</taxon>
        <taxon>Pleosporales</taxon>
        <taxon>Pleosporineae</taxon>
        <taxon>Pleosporaceae</taxon>
        <taxon>Pyrenophora</taxon>
    </lineage>
</organism>
<evidence type="ECO:0000313" key="8">
    <source>
        <dbReference type="EMBL" id="CAE7010605.1"/>
    </source>
</evidence>
<feature type="region of interest" description="Disordered" evidence="6">
    <location>
        <begin position="1"/>
        <end position="57"/>
    </location>
</feature>
<feature type="domain" description="Protein kinase" evidence="7">
    <location>
        <begin position="202"/>
        <end position="677"/>
    </location>
</feature>
<dbReference type="InterPro" id="IPR000719">
    <property type="entry name" value="Prot_kinase_dom"/>
</dbReference>
<comment type="similarity">
    <text evidence="5">Belongs to the protein kinase superfamily. Ser/Thr protein kinase family. GCN2 subfamily.</text>
</comment>
<dbReference type="PANTHER" id="PTHR11042:SF187">
    <property type="entry name" value="EUKARYOTIC TRANSLATION INITIATION FACTOR 2-ALPHA KINASE 2"/>
    <property type="match status" value="1"/>
</dbReference>
<dbReference type="Proteomes" id="UP000472372">
    <property type="component" value="Chromosome 2"/>
</dbReference>
<dbReference type="GO" id="GO:0004694">
    <property type="term" value="F:eukaryotic translation initiation factor 2alpha kinase activity"/>
    <property type="evidence" value="ECO:0007669"/>
    <property type="project" value="TreeGrafter"/>
</dbReference>
<keyword evidence="1" id="KW-0808">Transferase</keyword>
<dbReference type="PROSITE" id="PS00108">
    <property type="entry name" value="PROTEIN_KINASE_ST"/>
    <property type="match status" value="1"/>
</dbReference>
<reference evidence="8" key="1">
    <citation type="submission" date="2021-02" db="EMBL/GenBank/DDBJ databases">
        <authorList>
            <person name="Syme A R."/>
            <person name="Syme A R."/>
            <person name="Moolhuijzen P."/>
        </authorList>
    </citation>
    <scope>NUCLEOTIDE SEQUENCE</scope>
    <source>
        <strain evidence="8">W1-1</strain>
    </source>
</reference>
<feature type="compositionally biased region" description="Polar residues" evidence="6">
    <location>
        <begin position="30"/>
        <end position="41"/>
    </location>
</feature>
<dbReference type="AlphaFoldDB" id="A0A6S6VD97"/>
<evidence type="ECO:0000259" key="7">
    <source>
        <dbReference type="PROSITE" id="PS50011"/>
    </source>
</evidence>
<evidence type="ECO:0000256" key="5">
    <source>
        <dbReference type="ARBA" id="ARBA00037982"/>
    </source>
</evidence>
<dbReference type="GO" id="GO:0005634">
    <property type="term" value="C:nucleus"/>
    <property type="evidence" value="ECO:0007669"/>
    <property type="project" value="TreeGrafter"/>
</dbReference>
<dbReference type="Gene3D" id="1.10.510.10">
    <property type="entry name" value="Transferase(Phosphotransferase) domain 1"/>
    <property type="match status" value="1"/>
</dbReference>
<feature type="region of interest" description="Disordered" evidence="6">
    <location>
        <begin position="352"/>
        <end position="385"/>
    </location>
</feature>
<sequence length="678" mass="75117">MSMFRKPGDSSSSETSDEETDYDEPRESLQDSVLSRINTLDSAAAGQPLQRPPLELRQNSAQNVRDLLLHSLLEERTIREVAEQLGKDPSDPDAQRLGRESYKELARQISNNVDDAYASDDMQGHRMRANEGINKLTRSNLSKLEIIPESQALVARPGNGVPSVLPRQPALTFDALSGIPAPVGIKLRGYPHLQTDRYIREYTELEVVGKGGYGKVFKAKHKLDGSFYAVKRIMVSPTKIARIQEHGPEELESMLEEVRSLARFDHNNIVRYHNAWLEFTTMPTDAAAQPEVTLLREDRLLEDRATFPSSVANFDNVHSELDSLMLDDPFARNDHSNGAGIVFEFSEHGVEENETRSESVHSSTKGTLKLTRSAKRRDSQASQTTIATISSTKSRMSVVEDVEEDEDEDIENIPRSHMLYSPEHTTEISDSMMSNSDAPRHLVQKRGLGPVLTLNVAMSLCETNLAAYISPERAVSVTPPTGQHCFHPCVSLELLNSIVSGVQYLHAQGVVHRDIKPANVFLSLSTARYPPYGSVDLSGCKPCPKRDCLHMTPRIGDFGLVAALSDSCTAPDAFAKPVGTEFYRPQTSSGINEKLDVFALGVVAFEMLQKFGTRMERIAALSELRRGVFPDGLAESLGYMGTEVQQLIGDMVQADEQKRLSCDQVKSEVGKLVHLLKD</sequence>
<dbReference type="PROSITE" id="PS00107">
    <property type="entry name" value="PROTEIN_KINASE_ATP"/>
    <property type="match status" value="1"/>
</dbReference>
<dbReference type="GO" id="GO:0005737">
    <property type="term" value="C:cytoplasm"/>
    <property type="evidence" value="ECO:0007669"/>
    <property type="project" value="TreeGrafter"/>
</dbReference>
<dbReference type="GO" id="GO:0003743">
    <property type="term" value="F:translation initiation factor activity"/>
    <property type="evidence" value="ECO:0007669"/>
    <property type="project" value="UniProtKB-KW"/>
</dbReference>
<dbReference type="InterPro" id="IPR017441">
    <property type="entry name" value="Protein_kinase_ATP_BS"/>
</dbReference>
<dbReference type="SUPFAM" id="SSF56112">
    <property type="entry name" value="Protein kinase-like (PK-like)"/>
    <property type="match status" value="1"/>
</dbReference>
<proteinExistence type="inferred from homology"/>
<dbReference type="PANTHER" id="PTHR11042">
    <property type="entry name" value="EUKARYOTIC TRANSLATION INITIATION FACTOR 2-ALPHA KINASE EIF2-ALPHA KINASE -RELATED"/>
    <property type="match status" value="1"/>
</dbReference>
<accession>A0A6S6VD97</accession>
<dbReference type="GO" id="GO:0005524">
    <property type="term" value="F:ATP binding"/>
    <property type="evidence" value="ECO:0007669"/>
    <property type="project" value="UniProtKB-UniRule"/>
</dbReference>
<dbReference type="InterPro" id="IPR011009">
    <property type="entry name" value="Kinase-like_dom_sf"/>
</dbReference>
<keyword evidence="8" id="KW-0648">Protein biosynthesis</keyword>
<evidence type="ECO:0000313" key="9">
    <source>
        <dbReference type="Proteomes" id="UP000472372"/>
    </source>
</evidence>